<dbReference type="Gene3D" id="1.25.40.20">
    <property type="entry name" value="Ankyrin repeat-containing domain"/>
    <property type="match status" value="1"/>
</dbReference>
<organism evidence="4 5">
    <name type="scientific">Tuber aestivum</name>
    <name type="common">summer truffle</name>
    <dbReference type="NCBI Taxonomy" id="59557"/>
    <lineage>
        <taxon>Eukaryota</taxon>
        <taxon>Fungi</taxon>
        <taxon>Dikarya</taxon>
        <taxon>Ascomycota</taxon>
        <taxon>Pezizomycotina</taxon>
        <taxon>Pezizomycetes</taxon>
        <taxon>Pezizales</taxon>
        <taxon>Tuberaceae</taxon>
        <taxon>Tuber</taxon>
    </lineage>
</organism>
<dbReference type="SUPFAM" id="SSF48403">
    <property type="entry name" value="Ankyrin repeat"/>
    <property type="match status" value="1"/>
</dbReference>
<evidence type="ECO:0000313" key="4">
    <source>
        <dbReference type="EMBL" id="CUS15227.1"/>
    </source>
</evidence>
<dbReference type="SUPFAM" id="SSF52540">
    <property type="entry name" value="P-loop containing nucleoside triphosphate hydrolases"/>
    <property type="match status" value="1"/>
</dbReference>
<dbReference type="InterPro" id="IPR027417">
    <property type="entry name" value="P-loop_NTPase"/>
</dbReference>
<keyword evidence="2" id="KW-0040">ANK repeat</keyword>
<dbReference type="Pfam" id="PF24883">
    <property type="entry name" value="NPHP3_N"/>
    <property type="match status" value="1"/>
</dbReference>
<accession>A0A292Q938</accession>
<dbReference type="PANTHER" id="PTHR10039">
    <property type="entry name" value="AMELOGENIN"/>
    <property type="match status" value="1"/>
</dbReference>
<keyword evidence="5" id="KW-1185">Reference proteome</keyword>
<reference evidence="4" key="1">
    <citation type="submission" date="2015-10" db="EMBL/GenBank/DDBJ databases">
        <authorList>
            <person name="Regsiter A."/>
            <person name="william w."/>
        </authorList>
    </citation>
    <scope>NUCLEOTIDE SEQUENCE</scope>
    <source>
        <strain evidence="4">Montdore</strain>
    </source>
</reference>
<dbReference type="Gene3D" id="3.40.50.300">
    <property type="entry name" value="P-loop containing nucleotide triphosphate hydrolases"/>
    <property type="match status" value="1"/>
</dbReference>
<feature type="domain" description="Nephrocystin 3-like N-terminal" evidence="3">
    <location>
        <begin position="235"/>
        <end position="403"/>
    </location>
</feature>
<evidence type="ECO:0000313" key="5">
    <source>
        <dbReference type="Proteomes" id="UP001412239"/>
    </source>
</evidence>
<dbReference type="Proteomes" id="UP001412239">
    <property type="component" value="Unassembled WGS sequence"/>
</dbReference>
<dbReference type="Pfam" id="PF13637">
    <property type="entry name" value="Ank_4"/>
    <property type="match status" value="1"/>
</dbReference>
<feature type="repeat" description="ANK" evidence="2">
    <location>
        <begin position="742"/>
        <end position="774"/>
    </location>
</feature>
<dbReference type="InterPro" id="IPR002110">
    <property type="entry name" value="Ankyrin_rpt"/>
</dbReference>
<evidence type="ECO:0000256" key="1">
    <source>
        <dbReference type="ARBA" id="ARBA00022737"/>
    </source>
</evidence>
<dbReference type="PANTHER" id="PTHR10039:SF16">
    <property type="entry name" value="GPI INOSITOL-DEACYLASE"/>
    <property type="match status" value="1"/>
</dbReference>
<name>A0A292Q938_9PEZI</name>
<proteinExistence type="predicted"/>
<feature type="non-terminal residue" evidence="4">
    <location>
        <position position="1"/>
    </location>
</feature>
<dbReference type="EMBL" id="LN890949">
    <property type="protein sequence ID" value="CUS15227.1"/>
    <property type="molecule type" value="Genomic_DNA"/>
</dbReference>
<evidence type="ECO:0000256" key="2">
    <source>
        <dbReference type="PROSITE-ProRule" id="PRU00023"/>
    </source>
</evidence>
<dbReference type="SMART" id="SM00248">
    <property type="entry name" value="ANK"/>
    <property type="match status" value="3"/>
</dbReference>
<sequence length="828" mass="93105">QSKTIAQNNLKLEGIPTSRVNASFCLSFAAKKRAICHCHTFALPLFKLITFLREMVEPFSVAASGLALIHLSAKVFELCYDYYDTVKGSQQDFKKLGDEIKSIHQQLEEIRSLATGDDENSPQYPALLEWTENESLKDYKTALEELKGKLDVPEWRKTSRKYVWPFRKPKMQRYLGLVEEQRSKLQLLLGTATTKTVTRVLRKLDENKYQEVQKWLNVVDPTSNYSSALSLREPGTGNWLLQGNEYIDWKGGRGGVLWLHGIPGCGKSVLSATAIEDVQILCNSNDDHAIGYFYFTFSDSEKQKLCNLLLSLIGQLPKRLSERGLPGEVVDLYSSTKAIGKSADTKSLKDLLSQIIKSFRKTFIILDALDEFPGDARESLLSWIGKLTADHNAGSLSILVTSRPEADIVEYLEPLTTFSIPLQSKTVDPDIRSYVRNTLESKPRFKIFTPEIKSEIEDTLAARSQGMFRWVYCLLRILQECITPEDVRESLKELPEDLDSVYLRILNAIPKKQKEYIRRAMNWLAFSTVPLTLGQLSEAIVIEYDVNEYVRDSKTLFDQSSLMSICPSLISYEDSRDDESSTQGERRLRLAHFSVKEYLISERAAQGPSSFYHISEEKANLLMGHACLSRILQHSAQGTISRNQAEETSFLYHSARYWFVYTRSIADTAPMPLSDLAVKVLELGKVWLDIYNPDDPYRYRTYGSGIYPSAVYYSCLLNSLTVCKFLVNRNEGTVNVNSQGSEYGNALQAAAYHGNESVVQLLLDCGAEVNAKGGEYANALQAAAFRGNELVVRLLLERGAEVNAKGGEYGNALQAAASQGTESVVRLL</sequence>
<dbReference type="InterPro" id="IPR056884">
    <property type="entry name" value="NPHP3-like_N"/>
</dbReference>
<keyword evidence="1" id="KW-0677">Repeat</keyword>
<dbReference type="PROSITE" id="PS50297">
    <property type="entry name" value="ANK_REP_REGION"/>
    <property type="match status" value="2"/>
</dbReference>
<feature type="non-terminal residue" evidence="4">
    <location>
        <position position="828"/>
    </location>
</feature>
<feature type="repeat" description="ANK" evidence="2">
    <location>
        <begin position="775"/>
        <end position="807"/>
    </location>
</feature>
<dbReference type="AlphaFoldDB" id="A0A292Q938"/>
<protein>
    <recommendedName>
        <fullName evidence="3">Nephrocystin 3-like N-terminal domain-containing protein</fullName>
    </recommendedName>
</protein>
<dbReference type="PROSITE" id="PS50088">
    <property type="entry name" value="ANK_REPEAT"/>
    <property type="match status" value="2"/>
</dbReference>
<dbReference type="Pfam" id="PF12796">
    <property type="entry name" value="Ank_2"/>
    <property type="match status" value="1"/>
</dbReference>
<gene>
    <name evidence="4" type="ORF">GSTUAT00000694001</name>
</gene>
<dbReference type="InterPro" id="IPR036770">
    <property type="entry name" value="Ankyrin_rpt-contain_sf"/>
</dbReference>
<evidence type="ECO:0000259" key="3">
    <source>
        <dbReference type="Pfam" id="PF24883"/>
    </source>
</evidence>